<evidence type="ECO:0000313" key="2">
    <source>
        <dbReference type="EMBL" id="KAK0479424.1"/>
    </source>
</evidence>
<reference evidence="2" key="1">
    <citation type="submission" date="2023-06" db="EMBL/GenBank/DDBJ databases">
        <authorList>
            <consortium name="Lawrence Berkeley National Laboratory"/>
            <person name="Ahrendt S."/>
            <person name="Sahu N."/>
            <person name="Indic B."/>
            <person name="Wong-Bajracharya J."/>
            <person name="Merenyi Z."/>
            <person name="Ke H.-M."/>
            <person name="Monk M."/>
            <person name="Kocsube S."/>
            <person name="Drula E."/>
            <person name="Lipzen A."/>
            <person name="Balint B."/>
            <person name="Henrissat B."/>
            <person name="Andreopoulos B."/>
            <person name="Martin F.M."/>
            <person name="Harder C.B."/>
            <person name="Rigling D."/>
            <person name="Ford K.L."/>
            <person name="Foster G.D."/>
            <person name="Pangilinan J."/>
            <person name="Papanicolaou A."/>
            <person name="Barry K."/>
            <person name="LaButti K."/>
            <person name="Viragh M."/>
            <person name="Koriabine M."/>
            <person name="Yan M."/>
            <person name="Riley R."/>
            <person name="Champramary S."/>
            <person name="Plett K.L."/>
            <person name="Tsai I.J."/>
            <person name="Slot J."/>
            <person name="Sipos G."/>
            <person name="Plett J."/>
            <person name="Nagy L.G."/>
            <person name="Grigoriev I.V."/>
        </authorList>
    </citation>
    <scope>NUCLEOTIDE SEQUENCE</scope>
    <source>
        <strain evidence="2">HWK02</strain>
    </source>
</reference>
<feature type="chain" id="PRO_5041317740" description="Secreted protein" evidence="1">
    <location>
        <begin position="22"/>
        <end position="220"/>
    </location>
</feature>
<protein>
    <recommendedName>
        <fullName evidence="4">Secreted protein</fullName>
    </recommendedName>
</protein>
<sequence>MILVISKVGLTLLSLLERAWANSYSVPFTATAKVRHPLWMFDMTHGWECQSATNQPMYLAGKAGVRCCDVGDAVWHCWGLRRGRADGMAKLALSSSTPMGRPVTCGCIHDRSVHRDGRGHARLRCPSYCAGSLYHLPVRDVGPAVSGAKERCVLSTPPYRGGVVPCGRLLGATAHTREHQEPVYRLGRRQGYTACRPGSRASAVPSRRGVQAVHGSVRLV</sequence>
<evidence type="ECO:0000313" key="3">
    <source>
        <dbReference type="Proteomes" id="UP001175228"/>
    </source>
</evidence>
<evidence type="ECO:0008006" key="4">
    <source>
        <dbReference type="Google" id="ProtNLM"/>
    </source>
</evidence>
<dbReference type="EMBL" id="JAUEPU010000088">
    <property type="protein sequence ID" value="KAK0479424.1"/>
    <property type="molecule type" value="Genomic_DNA"/>
</dbReference>
<name>A0AA39P8I9_9AGAR</name>
<gene>
    <name evidence="2" type="ORF">EDD18DRAFT_1207352</name>
</gene>
<dbReference type="AlphaFoldDB" id="A0AA39P8I9"/>
<accession>A0AA39P8I9</accession>
<comment type="caution">
    <text evidence="2">The sequence shown here is derived from an EMBL/GenBank/DDBJ whole genome shotgun (WGS) entry which is preliminary data.</text>
</comment>
<keyword evidence="1" id="KW-0732">Signal</keyword>
<feature type="signal peptide" evidence="1">
    <location>
        <begin position="1"/>
        <end position="21"/>
    </location>
</feature>
<organism evidence="2 3">
    <name type="scientific">Armillaria luteobubalina</name>
    <dbReference type="NCBI Taxonomy" id="153913"/>
    <lineage>
        <taxon>Eukaryota</taxon>
        <taxon>Fungi</taxon>
        <taxon>Dikarya</taxon>
        <taxon>Basidiomycota</taxon>
        <taxon>Agaricomycotina</taxon>
        <taxon>Agaricomycetes</taxon>
        <taxon>Agaricomycetidae</taxon>
        <taxon>Agaricales</taxon>
        <taxon>Marasmiineae</taxon>
        <taxon>Physalacriaceae</taxon>
        <taxon>Armillaria</taxon>
    </lineage>
</organism>
<keyword evidence="3" id="KW-1185">Reference proteome</keyword>
<proteinExistence type="predicted"/>
<dbReference type="Proteomes" id="UP001175228">
    <property type="component" value="Unassembled WGS sequence"/>
</dbReference>
<evidence type="ECO:0000256" key="1">
    <source>
        <dbReference type="SAM" id="SignalP"/>
    </source>
</evidence>